<feature type="transmembrane region" description="Helical" evidence="12">
    <location>
        <begin position="196"/>
        <end position="224"/>
    </location>
</feature>
<evidence type="ECO:0000256" key="12">
    <source>
        <dbReference type="RuleBase" id="RU363075"/>
    </source>
</evidence>
<keyword evidence="9 12" id="KW-0472">Membrane</keyword>
<dbReference type="AlphaFoldDB" id="A0A0X8HWF5"/>
<keyword evidence="6 12" id="KW-0812">Transmembrane</keyword>
<feature type="transmembrane region" description="Helical" evidence="12">
    <location>
        <begin position="340"/>
        <end position="361"/>
    </location>
</feature>
<gene>
    <name evidence="13" type="ORF">AW171_hschr84740</name>
</gene>
<proteinExistence type="inferred from homology"/>
<comment type="similarity">
    <text evidence="3 12">Belongs to the glycosyltransferase 22 family.</text>
</comment>
<dbReference type="EMBL" id="CP014248">
    <property type="protein sequence ID" value="AMD22689.1"/>
    <property type="molecule type" value="Genomic_DNA"/>
</dbReference>
<dbReference type="GeneID" id="28726050"/>
<evidence type="ECO:0000313" key="13">
    <source>
        <dbReference type="EMBL" id="AMD22689.1"/>
    </source>
</evidence>
<evidence type="ECO:0000256" key="8">
    <source>
        <dbReference type="ARBA" id="ARBA00022989"/>
    </source>
</evidence>
<evidence type="ECO:0000256" key="10">
    <source>
        <dbReference type="ARBA" id="ARBA00044721"/>
    </source>
</evidence>
<dbReference type="EC" id="2.4.1.-" evidence="12"/>
<comment type="pathway">
    <text evidence="2">Protein modification; protein glycosylation.</text>
</comment>
<dbReference type="OrthoDB" id="19039at2759"/>
<comment type="subcellular location">
    <subcellularLocation>
        <location evidence="1 12">Endoplasmic reticulum membrane</location>
        <topology evidence="1 12">Multi-pass membrane protein</topology>
    </subcellularLocation>
</comment>
<keyword evidence="4 12" id="KW-0328">Glycosyltransferase</keyword>
<accession>A0A0X8HWF5</accession>
<dbReference type="RefSeq" id="XP_017989685.1">
    <property type="nucleotide sequence ID" value="XM_018134043.1"/>
</dbReference>
<comment type="function">
    <text evidence="10">Mannosyltransferase that operates in the biosynthetic pathway of dolichol-linked oligosaccharides, the glycan precursors employed in protein asparagine (N)-glycosylation. The assembly of dolichol-linked oligosaccharides begins on the cytosolic side of the endoplasmic reticulum membrane and finishes in its lumen. The sequential addition of sugars to dolichol pyrophosphate produces dolichol-linked oligosaccharides containing fourteen sugars, including two GlcNAcs, nine mannoses and three glucoses. Once assembled, the oligosaccharide is transferred from the lipid to nascent proteins by oligosaccharyltransferases. In the lumen of the endoplasmic reticulum, adds the eighth mannose residue in an alpha-1,6 linkage onto Man(7)GlcNAc(2)-PP-dolichol to produce Man(8)GlcNAc(2)-PP-dolichol.</text>
</comment>
<evidence type="ECO:0000256" key="1">
    <source>
        <dbReference type="ARBA" id="ARBA00004477"/>
    </source>
</evidence>
<evidence type="ECO:0000256" key="5">
    <source>
        <dbReference type="ARBA" id="ARBA00022679"/>
    </source>
</evidence>
<protein>
    <recommendedName>
        <fullName evidence="12">Mannosyltransferase</fullName>
        <ecNumber evidence="12">2.4.1.-</ecNumber>
    </recommendedName>
</protein>
<feature type="transmembrane region" description="Helical" evidence="12">
    <location>
        <begin position="171"/>
        <end position="189"/>
    </location>
</feature>
<reference evidence="13 14" key="1">
    <citation type="submission" date="2016-01" db="EMBL/GenBank/DDBJ databases">
        <title>Genome sequence of the yeast Holleya sinecauda.</title>
        <authorList>
            <person name="Dietrich F.S."/>
        </authorList>
    </citation>
    <scope>NUCLEOTIDE SEQUENCE [LARGE SCALE GENOMIC DNA]</scope>
    <source>
        <strain evidence="13 14">ATCC 58844</strain>
    </source>
</reference>
<feature type="transmembrane region" description="Helical" evidence="12">
    <location>
        <begin position="57"/>
        <end position="76"/>
    </location>
</feature>
<keyword evidence="8 12" id="KW-1133">Transmembrane helix</keyword>
<dbReference type="PANTHER" id="PTHR22760:SF1">
    <property type="entry name" value="DOL-P-MAN:MAN(7)GLCNAC(2)-PP-DOL ALPHA-1,6-MANNOSYLTRANSFERASE"/>
    <property type="match status" value="1"/>
</dbReference>
<sequence>MLDKRVFYVLTGIIAAHLLLTPFTKVEESFTIQAVHDILKYGIYDISNYDHIKFPGAVPRTFIGALIVSSFSWVAMWIGKFDILGDILGSNLSIQILSRFVIGCMNSLSLAILVDATDKVLLKTYDREMEDYKNKEEKAQVKHPRLQKVSTWFIILLGTQFHIMYYSSRPLPNFVISLPLSNIALALAIRERYDIAIWLLSFATVVFRLELGALCAGLAMYGLMEGQTNWVEVIKSGLGGILVGSGLSGAIDSYFWGRWCIPELVSFKFNVVSGKSAVWGTEPPYSYLTKYLPRIFLPATVPIFARKGYSVSPKSIKVVANAILYHLIILSLQPHKEWRFIVYIIPPATILASIGLSDTFSMLNEASIWIRSIFKAVILLLPAVSLLATAFMSYVSSLNYPGGEALQVFNNYAIRNNISDVTVHLDVYTCMTGASLFGQLPDKYNITYDKTEDESLSTLWHKFDYVIATTSEPLPVDGNYTWQLVESPKAFDHVNLRLLFNSFNNEVKHGLPLLKCIYQQRSIRPLLSLIDKAIFKSHKLGIYKRDSAA</sequence>
<evidence type="ECO:0000256" key="2">
    <source>
        <dbReference type="ARBA" id="ARBA00004922"/>
    </source>
</evidence>
<feature type="transmembrane region" description="Helical" evidence="12">
    <location>
        <begin position="373"/>
        <end position="395"/>
    </location>
</feature>
<evidence type="ECO:0000256" key="4">
    <source>
        <dbReference type="ARBA" id="ARBA00022676"/>
    </source>
</evidence>
<feature type="transmembrane region" description="Helical" evidence="12">
    <location>
        <begin position="6"/>
        <end position="23"/>
    </location>
</feature>
<dbReference type="GO" id="GO:0052917">
    <property type="term" value="F:dol-P-Man:Man(7)GlcNAc(2)-PP-Dol alpha-1,6-mannosyltransferase activity"/>
    <property type="evidence" value="ECO:0007669"/>
    <property type="project" value="UniProtKB-EC"/>
</dbReference>
<organism evidence="13 14">
    <name type="scientific">Eremothecium sinecaudum</name>
    <dbReference type="NCBI Taxonomy" id="45286"/>
    <lineage>
        <taxon>Eukaryota</taxon>
        <taxon>Fungi</taxon>
        <taxon>Dikarya</taxon>
        <taxon>Ascomycota</taxon>
        <taxon>Saccharomycotina</taxon>
        <taxon>Saccharomycetes</taxon>
        <taxon>Saccharomycetales</taxon>
        <taxon>Saccharomycetaceae</taxon>
        <taxon>Eremothecium</taxon>
    </lineage>
</organism>
<dbReference type="InterPro" id="IPR005599">
    <property type="entry name" value="GPI_mannosylTrfase"/>
</dbReference>
<comment type="catalytic activity">
    <reaction evidence="11">
        <text>an alpha-D-Man-(1-&gt;2)-alpha-D-Man-(1-&gt;2)-alpha-D-Man-(1-&gt;3)-[alpha-D-Man-(1-&gt;2)-alpha-D-Man-(1-&gt;3)-alpha-D-Man-(1-&gt;6)]-beta-D-Man-(1-&gt;4)-beta-D-GlcNAc-(1-&gt;4)-alpha-D-GlcNAc-diphospho-di-trans,poly-cis-dolichol + a di-trans,poly-cis-dolichyl beta-D-mannosyl phosphate = an alpha-D-Man-(1-&gt;2)-alpha-D-Man-(1-&gt;2)-alpha-D-Man-(1-&gt;3)-[alpha-D-Man-(1-&gt;2)-alpha-D-Man-(1-&gt;3)-[alpha-D-Man-(1-&gt;6)]-alpha-D-Man-(1-&gt;6)]-beta-D-Man-(1-&gt;4)-beta-D-GlcNAc-(1-&gt;4)-alpha-D-GlcNAc-diphospho-di-trans,poly-cis-dolichol + a di-trans,poly-cis-dolichyl phosphate + H(+)</text>
        <dbReference type="Rhea" id="RHEA:29535"/>
        <dbReference type="Rhea" id="RHEA-COMP:19498"/>
        <dbReference type="Rhea" id="RHEA-COMP:19501"/>
        <dbReference type="Rhea" id="RHEA-COMP:19518"/>
        <dbReference type="Rhea" id="RHEA-COMP:19519"/>
        <dbReference type="ChEBI" id="CHEBI:15378"/>
        <dbReference type="ChEBI" id="CHEBI:57683"/>
        <dbReference type="ChEBI" id="CHEBI:58211"/>
        <dbReference type="ChEBI" id="CHEBI:132517"/>
        <dbReference type="ChEBI" id="CHEBI:132519"/>
        <dbReference type="EC" id="2.4.1.260"/>
    </reaction>
    <physiologicalReaction direction="left-to-right" evidence="11">
        <dbReference type="Rhea" id="RHEA:29536"/>
    </physiologicalReaction>
</comment>
<dbReference type="STRING" id="45286.A0A0X8HWF5"/>
<evidence type="ECO:0000256" key="11">
    <source>
        <dbReference type="ARBA" id="ARBA00048899"/>
    </source>
</evidence>
<feature type="transmembrane region" description="Helical" evidence="12">
    <location>
        <begin position="149"/>
        <end position="165"/>
    </location>
</feature>
<dbReference type="UniPathway" id="UPA00378"/>
<keyword evidence="5" id="KW-0808">Transferase</keyword>
<keyword evidence="14" id="KW-1185">Reference proteome</keyword>
<keyword evidence="7 12" id="KW-0256">Endoplasmic reticulum</keyword>
<name>A0A0X8HWF5_9SACH</name>
<dbReference type="PANTHER" id="PTHR22760">
    <property type="entry name" value="GLYCOSYLTRANSFERASE"/>
    <property type="match status" value="1"/>
</dbReference>
<evidence type="ECO:0000256" key="7">
    <source>
        <dbReference type="ARBA" id="ARBA00022824"/>
    </source>
</evidence>
<dbReference type="GO" id="GO:0006487">
    <property type="term" value="P:protein N-linked glycosylation"/>
    <property type="evidence" value="ECO:0007669"/>
    <property type="project" value="TreeGrafter"/>
</dbReference>
<dbReference type="GO" id="GO:0005789">
    <property type="term" value="C:endoplasmic reticulum membrane"/>
    <property type="evidence" value="ECO:0007669"/>
    <property type="project" value="UniProtKB-SubCell"/>
</dbReference>
<evidence type="ECO:0000256" key="6">
    <source>
        <dbReference type="ARBA" id="ARBA00022692"/>
    </source>
</evidence>
<dbReference type="Pfam" id="PF03901">
    <property type="entry name" value="Glyco_transf_22"/>
    <property type="match status" value="1"/>
</dbReference>
<evidence type="ECO:0000256" key="9">
    <source>
        <dbReference type="ARBA" id="ARBA00023136"/>
    </source>
</evidence>
<evidence type="ECO:0000313" key="14">
    <source>
        <dbReference type="Proteomes" id="UP000243052"/>
    </source>
</evidence>
<dbReference type="Proteomes" id="UP000243052">
    <property type="component" value="Chromosome viii"/>
</dbReference>
<evidence type="ECO:0000256" key="3">
    <source>
        <dbReference type="ARBA" id="ARBA00007063"/>
    </source>
</evidence>